<evidence type="ECO:0000313" key="3">
    <source>
        <dbReference type="Proteomes" id="UP000037848"/>
    </source>
</evidence>
<dbReference type="PANTHER" id="PTHR11786:SF0">
    <property type="entry name" value="ARYLAMINE N-ACETYLTRANSFERASE 4-RELATED"/>
    <property type="match status" value="1"/>
</dbReference>
<dbReference type="InterPro" id="IPR001447">
    <property type="entry name" value="Arylamine_N-AcTrfase"/>
</dbReference>
<dbReference type="EMBL" id="LHPH01000002">
    <property type="protein sequence ID" value="KPH65278.1"/>
    <property type="molecule type" value="Genomic_DNA"/>
</dbReference>
<protein>
    <recommendedName>
        <fullName evidence="4">Arylamine N-acetyltransferase</fullName>
    </recommendedName>
</protein>
<dbReference type="SUPFAM" id="SSF54001">
    <property type="entry name" value="Cysteine proteinases"/>
    <property type="match status" value="1"/>
</dbReference>
<proteinExistence type="inferred from homology"/>
<dbReference type="InterPro" id="IPR053710">
    <property type="entry name" value="Arylamine_NAT_domain_sf"/>
</dbReference>
<comment type="caution">
    <text evidence="2">The sequence shown here is derived from an EMBL/GenBank/DDBJ whole genome shotgun (WGS) entry which is preliminary data.</text>
</comment>
<dbReference type="GO" id="GO:0016407">
    <property type="term" value="F:acetyltransferase activity"/>
    <property type="evidence" value="ECO:0007669"/>
    <property type="project" value="InterPro"/>
</dbReference>
<comment type="similarity">
    <text evidence="1">Belongs to the arylamine N-acetyltransferase family.</text>
</comment>
<gene>
    <name evidence="2" type="ORF">ADS77_03145</name>
</gene>
<evidence type="ECO:0000313" key="2">
    <source>
        <dbReference type="EMBL" id="KPH65278.1"/>
    </source>
</evidence>
<dbReference type="OrthoDB" id="7181050at2"/>
<evidence type="ECO:0008006" key="4">
    <source>
        <dbReference type="Google" id="ProtNLM"/>
    </source>
</evidence>
<dbReference type="Proteomes" id="UP000037848">
    <property type="component" value="Unassembled WGS sequence"/>
</dbReference>
<keyword evidence="3" id="KW-1185">Reference proteome</keyword>
<dbReference type="AlphaFoldDB" id="A0A0N0M1J3"/>
<dbReference type="PATRIC" id="fig|187330.3.peg.670"/>
<reference evidence="2 3" key="1">
    <citation type="submission" date="2015-08" db="EMBL/GenBank/DDBJ databases">
        <title>Draft Genome Sequence of Pseudoalteromonas porphyrae UCD-SED14.</title>
        <authorList>
            <person name="Coil D.A."/>
            <person name="Jospin G."/>
            <person name="Lee R.D."/>
            <person name="Eisen J.A."/>
        </authorList>
    </citation>
    <scope>NUCLEOTIDE SEQUENCE [LARGE SCALE GENOMIC DNA]</scope>
    <source>
        <strain evidence="2 3">UCD-SED14</strain>
    </source>
</reference>
<dbReference type="PANTHER" id="PTHR11786">
    <property type="entry name" value="N-HYDROXYARYLAMINE O-ACETYLTRANSFERASE"/>
    <property type="match status" value="1"/>
</dbReference>
<sequence length="267" mass="30867">MPTYIKNYLATLLVNTHAQLDLDLVSHMQAAHLAQYSFSSINALQDKVLSLEPKILFERLIEQREGGYCFEHNKIFHLALEALGFDVKILIGRVMLNGQTQNPRSHRLILLTLDNKQYLIDVGFGVSTPIIPLPIDKSGLHQQGVNTYQVKRTDNFIEVKQTQPELKYIYRIELGEFYESDCEIAHFYSHQHQSAAFVNNLVVSRIADSERFLIRNNQYFYWNEKNKHSTELAITSSAQLYQLITEVFKIQVPETFVEKLFKCKLAA</sequence>
<dbReference type="InterPro" id="IPR038765">
    <property type="entry name" value="Papain-like_cys_pep_sf"/>
</dbReference>
<dbReference type="Gene3D" id="3.30.2140.20">
    <property type="match status" value="1"/>
</dbReference>
<accession>A0A0N0M1J3</accession>
<name>A0A0N0M1J3_9GAMM</name>
<dbReference type="Pfam" id="PF00797">
    <property type="entry name" value="Acetyltransf_2"/>
    <property type="match status" value="1"/>
</dbReference>
<evidence type="ECO:0000256" key="1">
    <source>
        <dbReference type="ARBA" id="ARBA00006547"/>
    </source>
</evidence>
<dbReference type="RefSeq" id="WP_054206896.1">
    <property type="nucleotide sequence ID" value="NZ_LHPH01000002.1"/>
</dbReference>
<organism evidence="2 3">
    <name type="scientific">Pseudoalteromonas porphyrae</name>
    <dbReference type="NCBI Taxonomy" id="187330"/>
    <lineage>
        <taxon>Bacteria</taxon>
        <taxon>Pseudomonadati</taxon>
        <taxon>Pseudomonadota</taxon>
        <taxon>Gammaproteobacteria</taxon>
        <taxon>Alteromonadales</taxon>
        <taxon>Pseudoalteromonadaceae</taxon>
        <taxon>Pseudoalteromonas</taxon>
    </lineage>
</organism>